<accession>A0ABU5GNK3</accession>
<dbReference type="CDD" id="cd06127">
    <property type="entry name" value="DEDDh"/>
    <property type="match status" value="1"/>
</dbReference>
<dbReference type="SUPFAM" id="SSF53098">
    <property type="entry name" value="Ribonuclease H-like"/>
    <property type="match status" value="1"/>
</dbReference>
<evidence type="ECO:0000259" key="4">
    <source>
        <dbReference type="SMART" id="SM00479"/>
    </source>
</evidence>
<dbReference type="InterPro" id="IPR012337">
    <property type="entry name" value="RNaseH-like_sf"/>
</dbReference>
<keyword evidence="1" id="KW-0540">Nuclease</keyword>
<dbReference type="InterPro" id="IPR036397">
    <property type="entry name" value="RNaseH_sf"/>
</dbReference>
<sequence>MNEELETLRAAAIEQDRCFSKGRLRDEFRMKPKPGIEPVAYYKNTYGGEFGVYRIADCVPMRPIKAERSENQKKAAKRLGIMSKLESGLAQAGKLAANWLTEGCYVLDTETTGLGDNDQIIEIAVCDANGRVCYEQRISPSVPINPKAEEIHAISLDDLAGCPKWPEIVNDLKALLTGQTVVTYNSDFDLDMLRNTSQAFQTDDAWLNTLNIRCAMELSVQAFGATNRYGTISLANAADAADVSWPGEAHSAKVDALVTLGVLRALSNHYHQLHIELERMQ</sequence>
<protein>
    <submittedName>
        <fullName evidence="5">3'-5' exonuclease</fullName>
    </submittedName>
</protein>
<dbReference type="Pfam" id="PF00929">
    <property type="entry name" value="RNase_T"/>
    <property type="match status" value="1"/>
</dbReference>
<evidence type="ECO:0000313" key="5">
    <source>
        <dbReference type="EMBL" id="MDY7218516.1"/>
    </source>
</evidence>
<evidence type="ECO:0000256" key="2">
    <source>
        <dbReference type="ARBA" id="ARBA00022801"/>
    </source>
</evidence>
<evidence type="ECO:0000313" key="6">
    <source>
        <dbReference type="Proteomes" id="UP001294570"/>
    </source>
</evidence>
<proteinExistence type="predicted"/>
<keyword evidence="3 5" id="KW-0269">Exonuclease</keyword>
<evidence type="ECO:0000256" key="1">
    <source>
        <dbReference type="ARBA" id="ARBA00022722"/>
    </source>
</evidence>
<dbReference type="PANTHER" id="PTHR30231">
    <property type="entry name" value="DNA POLYMERASE III SUBUNIT EPSILON"/>
    <property type="match status" value="1"/>
</dbReference>
<dbReference type="RefSeq" id="WP_321552609.1">
    <property type="nucleotide sequence ID" value="NZ_JAXIVU010000002.1"/>
</dbReference>
<dbReference type="InterPro" id="IPR013520">
    <property type="entry name" value="Ribonucl_H"/>
</dbReference>
<dbReference type="Gene3D" id="3.30.420.10">
    <property type="entry name" value="Ribonuclease H-like superfamily/Ribonuclease H"/>
    <property type="match status" value="1"/>
</dbReference>
<comment type="caution">
    <text evidence="5">The sequence shown here is derived from an EMBL/GenBank/DDBJ whole genome shotgun (WGS) entry which is preliminary data.</text>
</comment>
<dbReference type="EMBL" id="JAXIVU010000002">
    <property type="protein sequence ID" value="MDY7218516.1"/>
    <property type="molecule type" value="Genomic_DNA"/>
</dbReference>
<keyword evidence="6" id="KW-1185">Reference proteome</keyword>
<organism evidence="5 6">
    <name type="scientific">Denitrificimonas halotolerans</name>
    <dbReference type="NCBI Taxonomy" id="3098930"/>
    <lineage>
        <taxon>Bacteria</taxon>
        <taxon>Pseudomonadati</taxon>
        <taxon>Pseudomonadota</taxon>
        <taxon>Gammaproteobacteria</taxon>
        <taxon>Pseudomonadales</taxon>
        <taxon>Pseudomonadaceae</taxon>
        <taxon>Denitrificimonas</taxon>
    </lineage>
</organism>
<dbReference type="SMART" id="SM00479">
    <property type="entry name" value="EXOIII"/>
    <property type="match status" value="1"/>
</dbReference>
<dbReference type="PANTHER" id="PTHR30231:SF4">
    <property type="entry name" value="PROTEIN NEN2"/>
    <property type="match status" value="1"/>
</dbReference>
<dbReference type="Proteomes" id="UP001294570">
    <property type="component" value="Unassembled WGS sequence"/>
</dbReference>
<evidence type="ECO:0000256" key="3">
    <source>
        <dbReference type="ARBA" id="ARBA00022839"/>
    </source>
</evidence>
<feature type="domain" description="Exonuclease" evidence="4">
    <location>
        <begin position="103"/>
        <end position="272"/>
    </location>
</feature>
<dbReference type="GO" id="GO:0004527">
    <property type="term" value="F:exonuclease activity"/>
    <property type="evidence" value="ECO:0007669"/>
    <property type="project" value="UniProtKB-KW"/>
</dbReference>
<name>A0ABU5GNK3_9GAMM</name>
<gene>
    <name evidence="5" type="ORF">TOI97_02820</name>
</gene>
<keyword evidence="2" id="KW-0378">Hydrolase</keyword>
<reference evidence="5 6" key="1">
    <citation type="submission" date="2023-12" db="EMBL/GenBank/DDBJ databases">
        <title>Denitrificimonas halotolerans sp. nov.,a novel species isolated from landfill leachate.</title>
        <authorList>
            <person name="Wang S."/>
        </authorList>
    </citation>
    <scope>NUCLEOTIDE SEQUENCE [LARGE SCALE GENOMIC DNA]</scope>
    <source>
        <strain evidence="5 6">JX-1</strain>
    </source>
</reference>